<evidence type="ECO:0000313" key="4">
    <source>
        <dbReference type="Proteomes" id="UP000319213"/>
    </source>
</evidence>
<sequence length="530" mass="59199">MVAACAILIALLLAACTGEGARVVPPPSPDFSVREATFVYVSDTEVIDDWDPATAYGNEIIALQNIYETLTVYNPVTRKAGPRLAISWRSSADRRTWTFRLRPDVRFHTGRPLDAQAVQRSIERTRSLGGPAAYIWDPVSTITVEDPTTIVFHLRYAAPLDLIASSGYGAYIYDTAAAGSGDLKRWFATGRDAGSGPYTIAEWNKGKVAELTLRAFDGYWGGWDGPRYRNVVFRVETDQETAWRRLLQGEANFLARLDPAYHRRAENTPGVRSVKTASFQNLLLLFNTASGPLRDRRVRRAVQYAIDYHGLIRALDGAGEPATGLVPDGLVGHVRDRQPRQNLTQAARLLTLAGYGPGRRPLRLTLTYAADDADQRMLVTRLAAALRGLNVRLDARALSWEAQLARARDKRPGRRQDVFVMYWRPDYADAYSWYRNLFHGDDPSSLNFAYLKDRKTDDRIDALPTLFATDRTAAQRAYADLQTRLVDELAVVAVPWVVNHLRAFLGGVRGYTDNPAYPNVVFVHSLTPRG</sequence>
<dbReference type="Gene3D" id="3.10.105.10">
    <property type="entry name" value="Dipeptide-binding Protein, Domain 3"/>
    <property type="match status" value="1"/>
</dbReference>
<evidence type="ECO:0000256" key="1">
    <source>
        <dbReference type="SAM" id="SignalP"/>
    </source>
</evidence>
<keyword evidence="4" id="KW-1185">Reference proteome</keyword>
<dbReference type="Gene3D" id="3.40.190.10">
    <property type="entry name" value="Periplasmic binding protein-like II"/>
    <property type="match status" value="1"/>
</dbReference>
<feature type="chain" id="PRO_5039717980" evidence="1">
    <location>
        <begin position="22"/>
        <end position="530"/>
    </location>
</feature>
<dbReference type="SUPFAM" id="SSF53850">
    <property type="entry name" value="Periplasmic binding protein-like II"/>
    <property type="match status" value="1"/>
</dbReference>
<dbReference type="GO" id="GO:1904680">
    <property type="term" value="F:peptide transmembrane transporter activity"/>
    <property type="evidence" value="ECO:0007669"/>
    <property type="project" value="TreeGrafter"/>
</dbReference>
<dbReference type="EMBL" id="VFPQ01000002">
    <property type="protein sequence ID" value="TQM72739.1"/>
    <property type="molecule type" value="Genomic_DNA"/>
</dbReference>
<dbReference type="Proteomes" id="UP000319213">
    <property type="component" value="Unassembled WGS sequence"/>
</dbReference>
<dbReference type="GO" id="GO:0043190">
    <property type="term" value="C:ATP-binding cassette (ABC) transporter complex"/>
    <property type="evidence" value="ECO:0007669"/>
    <property type="project" value="InterPro"/>
</dbReference>
<dbReference type="InterPro" id="IPR039424">
    <property type="entry name" value="SBP_5"/>
</dbReference>
<dbReference type="PANTHER" id="PTHR30290:SF34">
    <property type="entry name" value="ABC TRANSPORTER, PERIPLASMIC OLIGO-PEPTIDE BINDING PROTEIN, PUTATIVE-RELATED"/>
    <property type="match status" value="1"/>
</dbReference>
<dbReference type="GO" id="GO:0015833">
    <property type="term" value="P:peptide transport"/>
    <property type="evidence" value="ECO:0007669"/>
    <property type="project" value="TreeGrafter"/>
</dbReference>
<evidence type="ECO:0000259" key="2">
    <source>
        <dbReference type="Pfam" id="PF00496"/>
    </source>
</evidence>
<dbReference type="Pfam" id="PF00496">
    <property type="entry name" value="SBP_bac_5"/>
    <property type="match status" value="1"/>
</dbReference>
<dbReference type="AlphaFoldDB" id="A0A543IQB7"/>
<dbReference type="GO" id="GO:0042597">
    <property type="term" value="C:periplasmic space"/>
    <property type="evidence" value="ECO:0007669"/>
    <property type="project" value="UniProtKB-ARBA"/>
</dbReference>
<feature type="signal peptide" evidence="1">
    <location>
        <begin position="1"/>
        <end position="21"/>
    </location>
</feature>
<comment type="caution">
    <text evidence="3">The sequence shown here is derived from an EMBL/GenBank/DDBJ whole genome shotgun (WGS) entry which is preliminary data.</text>
</comment>
<dbReference type="PIRSF" id="PIRSF002741">
    <property type="entry name" value="MppA"/>
    <property type="match status" value="1"/>
</dbReference>
<evidence type="ECO:0000313" key="3">
    <source>
        <dbReference type="EMBL" id="TQM72739.1"/>
    </source>
</evidence>
<accession>A0A543IQB7</accession>
<dbReference type="InterPro" id="IPR000914">
    <property type="entry name" value="SBP_5_dom"/>
</dbReference>
<keyword evidence="1" id="KW-0732">Signal</keyword>
<organism evidence="3 4">
    <name type="scientific">Thermopolyspora flexuosa</name>
    <dbReference type="NCBI Taxonomy" id="103836"/>
    <lineage>
        <taxon>Bacteria</taxon>
        <taxon>Bacillati</taxon>
        <taxon>Actinomycetota</taxon>
        <taxon>Actinomycetes</taxon>
        <taxon>Streptosporangiales</taxon>
        <taxon>Streptosporangiaceae</taxon>
        <taxon>Thermopolyspora</taxon>
    </lineage>
</organism>
<proteinExistence type="predicted"/>
<dbReference type="PANTHER" id="PTHR30290">
    <property type="entry name" value="PERIPLASMIC BINDING COMPONENT OF ABC TRANSPORTER"/>
    <property type="match status" value="1"/>
</dbReference>
<gene>
    <name evidence="3" type="ORF">FHX40_4895</name>
</gene>
<reference evidence="3 4" key="1">
    <citation type="submission" date="2019-06" db="EMBL/GenBank/DDBJ databases">
        <title>Sequencing the genomes of 1000 actinobacteria strains.</title>
        <authorList>
            <person name="Klenk H.-P."/>
        </authorList>
    </citation>
    <scope>NUCLEOTIDE SEQUENCE [LARGE SCALE GENOMIC DNA]</scope>
    <source>
        <strain evidence="3 4">DSM 43186</strain>
    </source>
</reference>
<protein>
    <submittedName>
        <fullName evidence="3">Peptide/nickel transport system substrate-binding protein</fullName>
    </submittedName>
</protein>
<name>A0A543IQB7_9ACTN</name>
<dbReference type="InterPro" id="IPR030678">
    <property type="entry name" value="Peptide/Ni-bd"/>
</dbReference>
<feature type="domain" description="Solute-binding protein family 5" evidence="2">
    <location>
        <begin position="81"/>
        <end position="442"/>
    </location>
</feature>